<reference evidence="1" key="1">
    <citation type="journal article" date="2021" name="bioRxiv">
        <title>Whole Genome Assembly and Annotation of Northern Wild Rice, Zizania palustris L., Supports a Whole Genome Duplication in the Zizania Genus.</title>
        <authorList>
            <person name="Haas M."/>
            <person name="Kono T."/>
            <person name="Macchietto M."/>
            <person name="Millas R."/>
            <person name="McGilp L."/>
            <person name="Shao M."/>
            <person name="Duquette J."/>
            <person name="Hirsch C.N."/>
            <person name="Kimball J."/>
        </authorList>
    </citation>
    <scope>NUCLEOTIDE SEQUENCE</scope>
    <source>
        <tissue evidence="1">Fresh leaf tissue</tissue>
    </source>
</reference>
<sequence>MVDYKRFLRGALELCRDRPSVLGEELDMRSWMLIISRADTRELLNLEEMAAAVMEIGFNVTVVKTSADVLAMMGRRRCGEWGRRRRVRVRRRHGEWGRRRRCGEWWWWR</sequence>
<dbReference type="AlphaFoldDB" id="A0A8J5WTW2"/>
<reference evidence="1" key="2">
    <citation type="submission" date="2021-02" db="EMBL/GenBank/DDBJ databases">
        <authorList>
            <person name="Kimball J.A."/>
            <person name="Haas M.W."/>
            <person name="Macchietto M."/>
            <person name="Kono T."/>
            <person name="Duquette J."/>
            <person name="Shao M."/>
        </authorList>
    </citation>
    <scope>NUCLEOTIDE SEQUENCE</scope>
    <source>
        <tissue evidence="1">Fresh leaf tissue</tissue>
    </source>
</reference>
<name>A0A8J5WTW2_ZIZPA</name>
<organism evidence="1 2">
    <name type="scientific">Zizania palustris</name>
    <name type="common">Northern wild rice</name>
    <dbReference type="NCBI Taxonomy" id="103762"/>
    <lineage>
        <taxon>Eukaryota</taxon>
        <taxon>Viridiplantae</taxon>
        <taxon>Streptophyta</taxon>
        <taxon>Embryophyta</taxon>
        <taxon>Tracheophyta</taxon>
        <taxon>Spermatophyta</taxon>
        <taxon>Magnoliopsida</taxon>
        <taxon>Liliopsida</taxon>
        <taxon>Poales</taxon>
        <taxon>Poaceae</taxon>
        <taxon>BOP clade</taxon>
        <taxon>Oryzoideae</taxon>
        <taxon>Oryzeae</taxon>
        <taxon>Zizaniinae</taxon>
        <taxon>Zizania</taxon>
    </lineage>
</organism>
<comment type="caution">
    <text evidence="1">The sequence shown here is derived from an EMBL/GenBank/DDBJ whole genome shotgun (WGS) entry which is preliminary data.</text>
</comment>
<gene>
    <name evidence="1" type="ORF">GUJ93_ZPchr0012g19539</name>
</gene>
<proteinExistence type="predicted"/>
<protein>
    <submittedName>
        <fullName evidence="1">Uncharacterized protein</fullName>
    </submittedName>
</protein>
<accession>A0A8J5WTW2</accession>
<dbReference type="Proteomes" id="UP000729402">
    <property type="component" value="Unassembled WGS sequence"/>
</dbReference>
<evidence type="ECO:0000313" key="1">
    <source>
        <dbReference type="EMBL" id="KAG8094384.1"/>
    </source>
</evidence>
<keyword evidence="2" id="KW-1185">Reference proteome</keyword>
<evidence type="ECO:0000313" key="2">
    <source>
        <dbReference type="Proteomes" id="UP000729402"/>
    </source>
</evidence>
<dbReference type="EMBL" id="JAAALK010000080">
    <property type="protein sequence ID" value="KAG8094384.1"/>
    <property type="molecule type" value="Genomic_DNA"/>
</dbReference>